<protein>
    <submittedName>
        <fullName evidence="1">Uncharacterized protein</fullName>
    </submittedName>
</protein>
<name>A0AAU9S2W0_THLAR</name>
<dbReference type="EMBL" id="OU466859">
    <property type="protein sequence ID" value="CAH2053055.1"/>
    <property type="molecule type" value="Genomic_DNA"/>
</dbReference>
<evidence type="ECO:0000313" key="2">
    <source>
        <dbReference type="Proteomes" id="UP000836841"/>
    </source>
</evidence>
<gene>
    <name evidence="1" type="ORF">TAV2_LOCUS10512</name>
</gene>
<proteinExistence type="predicted"/>
<keyword evidence="2" id="KW-1185">Reference proteome</keyword>
<reference evidence="1 2" key="1">
    <citation type="submission" date="2022-03" db="EMBL/GenBank/DDBJ databases">
        <authorList>
            <person name="Nunn A."/>
            <person name="Chopra R."/>
            <person name="Nunn A."/>
            <person name="Contreras Garrido A."/>
        </authorList>
    </citation>
    <scope>NUCLEOTIDE SEQUENCE [LARGE SCALE GENOMIC DNA]</scope>
</reference>
<organism evidence="1 2">
    <name type="scientific">Thlaspi arvense</name>
    <name type="common">Field penny-cress</name>
    <dbReference type="NCBI Taxonomy" id="13288"/>
    <lineage>
        <taxon>Eukaryota</taxon>
        <taxon>Viridiplantae</taxon>
        <taxon>Streptophyta</taxon>
        <taxon>Embryophyta</taxon>
        <taxon>Tracheophyta</taxon>
        <taxon>Spermatophyta</taxon>
        <taxon>Magnoliopsida</taxon>
        <taxon>eudicotyledons</taxon>
        <taxon>Gunneridae</taxon>
        <taxon>Pentapetalae</taxon>
        <taxon>rosids</taxon>
        <taxon>malvids</taxon>
        <taxon>Brassicales</taxon>
        <taxon>Brassicaceae</taxon>
        <taxon>Thlaspideae</taxon>
        <taxon>Thlaspi</taxon>
    </lineage>
</organism>
<dbReference type="AlphaFoldDB" id="A0AAU9S2W0"/>
<accession>A0AAU9S2W0</accession>
<sequence>MADPSSSSCPALGTYSRPSAKYGIYASGCHGRSIPICTKNAQEGGANSPHAIVEQDESSSGFQFVVDLHCQEIS</sequence>
<evidence type="ECO:0000313" key="1">
    <source>
        <dbReference type="EMBL" id="CAH2053055.1"/>
    </source>
</evidence>
<dbReference type="Proteomes" id="UP000836841">
    <property type="component" value="Chromosome 3"/>
</dbReference>